<accession>A0A222YZA3</accession>
<evidence type="ECO:0000313" key="2">
    <source>
        <dbReference type="Proteomes" id="UP000225918"/>
    </source>
</evidence>
<organism evidence="1 2">
    <name type="scientific">Mycobacterium phage MyraDee</name>
    <dbReference type="NCBI Taxonomy" id="2024303"/>
    <lineage>
        <taxon>Viruses</taxon>
        <taxon>Duplodnaviria</taxon>
        <taxon>Heunggongvirae</taxon>
        <taxon>Uroviricota</taxon>
        <taxon>Caudoviricetes</taxon>
        <taxon>Myradeevirus</taxon>
        <taxon>Myradeevirus MyraDee</taxon>
    </lineage>
</organism>
<name>A0A222YZA3_9CAUD</name>
<keyword evidence="2" id="KW-1185">Reference proteome</keyword>
<evidence type="ECO:0000313" key="1">
    <source>
        <dbReference type="EMBL" id="ASR77154.1"/>
    </source>
</evidence>
<dbReference type="Pfam" id="PF17468">
    <property type="entry name" value="GP52"/>
    <property type="match status" value="1"/>
</dbReference>
<dbReference type="InterPro" id="IPR035344">
    <property type="entry name" value="Gp52"/>
</dbReference>
<dbReference type="EMBL" id="MF141539">
    <property type="protein sequence ID" value="ASR77154.1"/>
    <property type="molecule type" value="Genomic_DNA"/>
</dbReference>
<reference evidence="2" key="1">
    <citation type="submission" date="2017-05" db="EMBL/GenBank/DDBJ databases">
        <authorList>
            <person name="Song R."/>
            <person name="Chenine A.L."/>
            <person name="Ruprecht R.M."/>
        </authorList>
    </citation>
    <scope>NUCLEOTIDE SEQUENCE [LARGE SCALE GENOMIC DNA]</scope>
</reference>
<gene>
    <name evidence="1" type="ORF">SEA_MYRADEE_46</name>
</gene>
<dbReference type="Proteomes" id="UP000225918">
    <property type="component" value="Segment"/>
</dbReference>
<proteinExistence type="predicted"/>
<protein>
    <submittedName>
        <fullName evidence="1">Uncharacterized protein</fullName>
    </submittedName>
</protein>
<sequence>MDSIFDGAFNGQPCSEMYRAQVVPELFPDQPRMRVENWPAEDRAYLVGGEEAKAFYRNEILKRAA</sequence>